<evidence type="ECO:0008006" key="3">
    <source>
        <dbReference type="Google" id="ProtNLM"/>
    </source>
</evidence>
<dbReference type="Proteomes" id="UP000245293">
    <property type="component" value="Unassembled WGS sequence"/>
</dbReference>
<keyword evidence="2" id="KW-1185">Reference proteome</keyword>
<gene>
    <name evidence="1" type="ORF">DFK10_11865</name>
</gene>
<evidence type="ECO:0000313" key="2">
    <source>
        <dbReference type="Proteomes" id="UP000245293"/>
    </source>
</evidence>
<name>A0A2V1P3C9_9RHOB</name>
<organism evidence="1 2">
    <name type="scientific">Salibaculum griseiflavum</name>
    <dbReference type="NCBI Taxonomy" id="1914409"/>
    <lineage>
        <taxon>Bacteria</taxon>
        <taxon>Pseudomonadati</taxon>
        <taxon>Pseudomonadota</taxon>
        <taxon>Alphaproteobacteria</taxon>
        <taxon>Rhodobacterales</taxon>
        <taxon>Roseobacteraceae</taxon>
        <taxon>Salibaculum</taxon>
    </lineage>
</organism>
<protein>
    <recommendedName>
        <fullName evidence="3">Autotransporter domain-containing protein</fullName>
    </recommendedName>
</protein>
<dbReference type="AlphaFoldDB" id="A0A2V1P3C9"/>
<comment type="caution">
    <text evidence="1">The sequence shown here is derived from an EMBL/GenBank/DDBJ whole genome shotgun (WGS) entry which is preliminary data.</text>
</comment>
<dbReference type="EMBL" id="QETF01000014">
    <property type="protein sequence ID" value="PWG16334.1"/>
    <property type="molecule type" value="Genomic_DNA"/>
</dbReference>
<accession>A0A2V1P3C9</accession>
<evidence type="ECO:0000313" key="1">
    <source>
        <dbReference type="EMBL" id="PWG16334.1"/>
    </source>
</evidence>
<reference evidence="2" key="1">
    <citation type="submission" date="2018-05" db="EMBL/GenBank/DDBJ databases">
        <authorList>
            <person name="Du Z."/>
            <person name="Wang X."/>
        </authorList>
    </citation>
    <scope>NUCLEOTIDE SEQUENCE [LARGE SCALE GENOMIC DNA]</scope>
    <source>
        <strain evidence="2">WDS4C29</strain>
    </source>
</reference>
<sequence>MDEEVFLDGFVTLGVGNNDLEMANDVLALESDYTTRAATLGASLSGVYEHKQYEFRPELAFSYGKTWIGTMDFTGRAYGLVDDTLSLDAGTVSIANLTLRPEMILALDAGTVAESNSQFSFAPRLICESRKITQTTEDCGGGAELGLSSQSEDGRSRTKLRIIMDRVGDTTRSSLAFNLEHRF</sequence>
<proteinExistence type="predicted"/>